<dbReference type="Gene3D" id="1.10.287.600">
    <property type="entry name" value="Helix hairpin bin"/>
    <property type="match status" value="1"/>
</dbReference>
<dbReference type="SUPFAM" id="SSF55307">
    <property type="entry name" value="Tubulin C-terminal domain-like"/>
    <property type="match status" value="1"/>
</dbReference>
<evidence type="ECO:0000259" key="8">
    <source>
        <dbReference type="SMART" id="SM00864"/>
    </source>
</evidence>
<dbReference type="InterPro" id="IPR000217">
    <property type="entry name" value="Tubulin"/>
</dbReference>
<proteinExistence type="inferred from homology"/>
<comment type="subunit">
    <text evidence="7">Dimer of alpha and beta chains. A typical microtubule is a hollow water-filled tube with an outer diameter of 25 nm and an inner diameter of 15 nM. Alpha-beta heterodimers associate head-to-tail to form protofilaments running lengthwise along the microtubule wall with the beta-tubulin subunit facing the microtubule plus end conferring a structural polarity. Microtubules usually have 13 protofilaments but different protofilament numbers can be found in some organisms and specialized cells.</text>
</comment>
<evidence type="ECO:0000256" key="3">
    <source>
        <dbReference type="ARBA" id="ARBA00022741"/>
    </source>
</evidence>
<dbReference type="PROSITE" id="PS00227">
    <property type="entry name" value="TUBULIN"/>
    <property type="match status" value="1"/>
</dbReference>
<comment type="catalytic activity">
    <reaction evidence="6">
        <text>GTP + H2O = GDP + phosphate + H(+)</text>
        <dbReference type="Rhea" id="RHEA:19669"/>
        <dbReference type="ChEBI" id="CHEBI:15377"/>
        <dbReference type="ChEBI" id="CHEBI:15378"/>
        <dbReference type="ChEBI" id="CHEBI:37565"/>
        <dbReference type="ChEBI" id="CHEBI:43474"/>
        <dbReference type="ChEBI" id="CHEBI:58189"/>
    </reaction>
    <physiologicalReaction direction="left-to-right" evidence="6">
        <dbReference type="Rhea" id="RHEA:19670"/>
    </physiologicalReaction>
</comment>
<organism evidence="9 10">
    <name type="scientific">Mesocestoides corti</name>
    <name type="common">Flatworm</name>
    <dbReference type="NCBI Taxonomy" id="53468"/>
    <lineage>
        <taxon>Eukaryota</taxon>
        <taxon>Metazoa</taxon>
        <taxon>Spiralia</taxon>
        <taxon>Lophotrochozoa</taxon>
        <taxon>Platyhelminthes</taxon>
        <taxon>Cestoda</taxon>
        <taxon>Eucestoda</taxon>
        <taxon>Cyclophyllidea</taxon>
        <taxon>Mesocestoididae</taxon>
        <taxon>Mesocestoides</taxon>
    </lineage>
</organism>
<evidence type="ECO:0000256" key="1">
    <source>
        <dbReference type="ARBA" id="ARBA00009636"/>
    </source>
</evidence>
<dbReference type="InterPro" id="IPR036525">
    <property type="entry name" value="Tubulin/FtsZ_GTPase_sf"/>
</dbReference>
<keyword evidence="5 7" id="KW-0342">GTP-binding</keyword>
<keyword evidence="2 7" id="KW-0493">Microtubule</keyword>
<sequence length="492" mass="54611">MSSAFWELFCVEHGIGPDGASITLDGQPKADFGEGRHVFYEETDCGGYSPRTVILDSEPLVIDEIRTGIYRTLFNPRRLISGSDDAAGNYARGFHHLATQHSTKFDDSLRRVAEACDMLDGICFFHSYGGGTGSGLMMALYDPIDEEYPKSTIFDFGVYPDCDQAFSVLEPYNAVLGASSPCKPDCISLIFHNRAIINIYEREVAISNVTYSHLNRLVAQVFSGLTAGLRFQASLTSGLGELQTNLIPYPTMHYLMCSFYPFMSPAIYDATSKPKTEVFISCENPSQILTMQFGNFSLLIITELANETMLTEVLSDRFQLALSDATFEDSVMLSCALLFRGDVSPSGINSAVEELKRSHKVTFADWCPCGYKASKRCCLQPMSVIKATGMVSTPRCITSLYNGTLVKSTLTGIGDQFIVMNNKKAFYYWYLCEGMEENEFQEALDDFQSLMGDYEIIDQAAKSALNKVGCSIKNELTLKTIKMICTFIMLPK</sequence>
<evidence type="ECO:0000313" key="9">
    <source>
        <dbReference type="EMBL" id="VDD80274.1"/>
    </source>
</evidence>
<evidence type="ECO:0000256" key="6">
    <source>
        <dbReference type="ARBA" id="ARBA00049117"/>
    </source>
</evidence>
<dbReference type="GO" id="GO:0005200">
    <property type="term" value="F:structural constituent of cytoskeleton"/>
    <property type="evidence" value="ECO:0007669"/>
    <property type="project" value="InterPro"/>
</dbReference>
<dbReference type="Proteomes" id="UP000267029">
    <property type="component" value="Unassembled WGS sequence"/>
</dbReference>
<dbReference type="InterPro" id="IPR003008">
    <property type="entry name" value="Tubulin_FtsZ_GTPase"/>
</dbReference>
<evidence type="ECO:0000256" key="4">
    <source>
        <dbReference type="ARBA" id="ARBA00022801"/>
    </source>
</evidence>
<comment type="function">
    <text evidence="7">Tubulin is the major constituent of microtubules, a cylinder consisting of laterally associated linear protofilaments composed of alpha- and beta-tubulin heterodimers. Microtubules grow by the addition of GTP-tubulin dimers to the microtubule end, where a stabilizing cap forms. Below the cap, tubulin dimers are in GDP-bound state, owing to GTPase activity of alpha-tubulin.</text>
</comment>
<evidence type="ECO:0000256" key="7">
    <source>
        <dbReference type="RuleBase" id="RU000352"/>
    </source>
</evidence>
<dbReference type="InterPro" id="IPR018316">
    <property type="entry name" value="Tubulin/FtsZ_2-layer-sand-dom"/>
</dbReference>
<evidence type="ECO:0000256" key="2">
    <source>
        <dbReference type="ARBA" id="ARBA00022701"/>
    </source>
</evidence>
<dbReference type="OrthoDB" id="6252567at2759"/>
<dbReference type="InterPro" id="IPR002452">
    <property type="entry name" value="Alpha_tubulin"/>
</dbReference>
<evidence type="ECO:0000313" key="10">
    <source>
        <dbReference type="Proteomes" id="UP000267029"/>
    </source>
</evidence>
<accession>A0A0R3UGD4</accession>
<dbReference type="STRING" id="53468.A0A0R3UGD4"/>
<evidence type="ECO:0000256" key="5">
    <source>
        <dbReference type="ARBA" id="ARBA00023134"/>
    </source>
</evidence>
<reference evidence="9 10" key="1">
    <citation type="submission" date="2018-10" db="EMBL/GenBank/DDBJ databases">
        <authorList>
            <consortium name="Pathogen Informatics"/>
        </authorList>
    </citation>
    <scope>NUCLEOTIDE SEQUENCE [LARGE SCALE GENOMIC DNA]</scope>
</reference>
<dbReference type="EMBL" id="UXSR01005248">
    <property type="protein sequence ID" value="VDD80274.1"/>
    <property type="molecule type" value="Genomic_DNA"/>
</dbReference>
<comment type="similarity">
    <text evidence="1 7">Belongs to the tubulin family.</text>
</comment>
<dbReference type="GO" id="GO:0005525">
    <property type="term" value="F:GTP binding"/>
    <property type="evidence" value="ECO:0007669"/>
    <property type="project" value="UniProtKB-UniRule"/>
</dbReference>
<protein>
    <recommendedName>
        <fullName evidence="7">Tubulin alpha chain</fullName>
    </recommendedName>
</protein>
<dbReference type="AlphaFoldDB" id="A0A0R3UGD4"/>
<name>A0A0R3UGD4_MESCO</name>
<dbReference type="GO" id="GO:0016787">
    <property type="term" value="F:hydrolase activity"/>
    <property type="evidence" value="ECO:0007669"/>
    <property type="project" value="UniProtKB-KW"/>
</dbReference>
<dbReference type="SUPFAM" id="SSF52490">
    <property type="entry name" value="Tubulin nucleotide-binding domain-like"/>
    <property type="match status" value="1"/>
</dbReference>
<dbReference type="InterPro" id="IPR023123">
    <property type="entry name" value="Tubulin_C"/>
</dbReference>
<keyword evidence="10" id="KW-1185">Reference proteome</keyword>
<dbReference type="PRINTS" id="PR01161">
    <property type="entry name" value="TUBULIN"/>
</dbReference>
<dbReference type="InterPro" id="IPR017975">
    <property type="entry name" value="Tubulin_CS"/>
</dbReference>
<keyword evidence="4" id="KW-0378">Hydrolase</keyword>
<dbReference type="Pfam" id="PF00091">
    <property type="entry name" value="Tubulin"/>
    <property type="match status" value="1"/>
</dbReference>
<dbReference type="InterPro" id="IPR008280">
    <property type="entry name" value="Tub_FtsZ_C"/>
</dbReference>
<gene>
    <name evidence="9" type="ORF">MCOS_LOCUS6277</name>
</gene>
<dbReference type="Gene3D" id="3.30.1330.20">
    <property type="entry name" value="Tubulin/FtsZ, C-terminal domain"/>
    <property type="match status" value="1"/>
</dbReference>
<dbReference type="GO" id="GO:0007017">
    <property type="term" value="P:microtubule-based process"/>
    <property type="evidence" value="ECO:0007669"/>
    <property type="project" value="InterPro"/>
</dbReference>
<dbReference type="GO" id="GO:0005874">
    <property type="term" value="C:microtubule"/>
    <property type="evidence" value="ECO:0007669"/>
    <property type="project" value="UniProtKB-KW"/>
</dbReference>
<dbReference type="Pfam" id="PF03953">
    <property type="entry name" value="Tubulin_C"/>
    <property type="match status" value="1"/>
</dbReference>
<feature type="domain" description="Tubulin/FtsZ GTPase" evidence="8">
    <location>
        <begin position="36"/>
        <end position="233"/>
    </location>
</feature>
<dbReference type="Gene3D" id="3.40.50.1440">
    <property type="entry name" value="Tubulin/FtsZ, GTPase domain"/>
    <property type="match status" value="1"/>
</dbReference>
<keyword evidence="3 7" id="KW-0547">Nucleotide-binding</keyword>
<dbReference type="InterPro" id="IPR037103">
    <property type="entry name" value="Tubulin/FtsZ-like_C"/>
</dbReference>
<dbReference type="PANTHER" id="PTHR11588">
    <property type="entry name" value="TUBULIN"/>
    <property type="match status" value="1"/>
</dbReference>
<dbReference type="SMART" id="SM00864">
    <property type="entry name" value="Tubulin"/>
    <property type="match status" value="1"/>
</dbReference>
<dbReference type="PRINTS" id="PR01162">
    <property type="entry name" value="ALPHATUBULIN"/>
</dbReference>